<dbReference type="OrthoDB" id="2272012at2759"/>
<dbReference type="GO" id="GO:0007186">
    <property type="term" value="P:G protein-coupled receptor signaling pathway"/>
    <property type="evidence" value="ECO:0007669"/>
    <property type="project" value="TreeGrafter"/>
</dbReference>
<feature type="domain" description="Phorbol-ester/DAG-type" evidence="4">
    <location>
        <begin position="204"/>
        <end position="254"/>
    </location>
</feature>
<dbReference type="SUPFAM" id="SSF57889">
    <property type="entry name" value="Cysteine-rich domain"/>
    <property type="match status" value="1"/>
</dbReference>
<dbReference type="EMBL" id="BGZK01000222">
    <property type="protein sequence ID" value="GBP29592.1"/>
    <property type="molecule type" value="Genomic_DNA"/>
</dbReference>
<evidence type="ECO:0000313" key="5">
    <source>
        <dbReference type="EMBL" id="GBP29592.1"/>
    </source>
</evidence>
<dbReference type="PANTHER" id="PTHR45872:SF2">
    <property type="entry name" value="RHO GUANINE NUCLEOTIDE EXCHANGE FACTOR 2, ISOFORM D"/>
    <property type="match status" value="1"/>
</dbReference>
<evidence type="ECO:0000256" key="2">
    <source>
        <dbReference type="ARBA" id="ARBA00022833"/>
    </source>
</evidence>
<evidence type="ECO:0000256" key="1">
    <source>
        <dbReference type="ARBA" id="ARBA00022723"/>
    </source>
</evidence>
<reference evidence="5 6" key="1">
    <citation type="journal article" date="2019" name="Commun. Biol.">
        <title>The bagworm genome reveals a unique fibroin gene that provides high tensile strength.</title>
        <authorList>
            <person name="Kono N."/>
            <person name="Nakamura H."/>
            <person name="Ohtoshi R."/>
            <person name="Tomita M."/>
            <person name="Numata K."/>
            <person name="Arakawa K."/>
        </authorList>
    </citation>
    <scope>NUCLEOTIDE SEQUENCE [LARGE SCALE GENOMIC DNA]</scope>
</reference>
<gene>
    <name evidence="5" type="primary">aPKC</name>
    <name evidence="5" type="ORF">EVAR_79141_1</name>
</gene>
<dbReference type="InterPro" id="IPR036305">
    <property type="entry name" value="RGS_sf"/>
</dbReference>
<dbReference type="SMART" id="SM00109">
    <property type="entry name" value="C1"/>
    <property type="match status" value="1"/>
</dbReference>
<proteinExistence type="predicted"/>
<dbReference type="AlphaFoldDB" id="A0A4C1UUC1"/>
<dbReference type="GO" id="GO:0005085">
    <property type="term" value="F:guanyl-nucleotide exchange factor activity"/>
    <property type="evidence" value="ECO:0007669"/>
    <property type="project" value="InterPro"/>
</dbReference>
<evidence type="ECO:0000256" key="3">
    <source>
        <dbReference type="SAM" id="MobiDB-lite"/>
    </source>
</evidence>
<accession>A0A4C1UUC1</accession>
<dbReference type="STRING" id="151549.A0A4C1UUC1"/>
<dbReference type="SUPFAM" id="SSF48097">
    <property type="entry name" value="Regulator of G-protein signaling, RGS"/>
    <property type="match status" value="1"/>
</dbReference>
<dbReference type="Proteomes" id="UP000299102">
    <property type="component" value="Unassembled WGS sequence"/>
</dbReference>
<keyword evidence="5" id="KW-0418">Kinase</keyword>
<dbReference type="Pfam" id="PF09128">
    <property type="entry name" value="RGS-like"/>
    <property type="match status" value="1"/>
</dbReference>
<dbReference type="InterPro" id="IPR044926">
    <property type="entry name" value="RGS_subdomain_2"/>
</dbReference>
<comment type="caution">
    <text evidence="5">The sequence shown here is derived from an EMBL/GenBank/DDBJ whole genome shotgun (WGS) entry which is preliminary data.</text>
</comment>
<organism evidence="5 6">
    <name type="scientific">Eumeta variegata</name>
    <name type="common">Bagworm moth</name>
    <name type="synonym">Eumeta japonica</name>
    <dbReference type="NCBI Taxonomy" id="151549"/>
    <lineage>
        <taxon>Eukaryota</taxon>
        <taxon>Metazoa</taxon>
        <taxon>Ecdysozoa</taxon>
        <taxon>Arthropoda</taxon>
        <taxon>Hexapoda</taxon>
        <taxon>Insecta</taxon>
        <taxon>Pterygota</taxon>
        <taxon>Neoptera</taxon>
        <taxon>Endopterygota</taxon>
        <taxon>Lepidoptera</taxon>
        <taxon>Glossata</taxon>
        <taxon>Ditrysia</taxon>
        <taxon>Tineoidea</taxon>
        <taxon>Psychidae</taxon>
        <taxon>Oiketicinae</taxon>
        <taxon>Eumeta</taxon>
    </lineage>
</organism>
<dbReference type="InterPro" id="IPR015212">
    <property type="entry name" value="RGS-like_dom"/>
</dbReference>
<dbReference type="Pfam" id="PF00130">
    <property type="entry name" value="C1_1"/>
    <property type="match status" value="1"/>
</dbReference>
<dbReference type="GO" id="GO:0046872">
    <property type="term" value="F:metal ion binding"/>
    <property type="evidence" value="ECO:0007669"/>
    <property type="project" value="UniProtKB-KW"/>
</dbReference>
<evidence type="ECO:0000313" key="6">
    <source>
        <dbReference type="Proteomes" id="UP000299102"/>
    </source>
</evidence>
<keyword evidence="6" id="KW-1185">Reference proteome</keyword>
<evidence type="ECO:0000259" key="4">
    <source>
        <dbReference type="PROSITE" id="PS50081"/>
    </source>
</evidence>
<dbReference type="InterPro" id="IPR046349">
    <property type="entry name" value="C1-like_sf"/>
</dbReference>
<dbReference type="Gene3D" id="1.10.167.10">
    <property type="entry name" value="Regulator of G-protein Signalling 4, domain 2"/>
    <property type="match status" value="1"/>
</dbReference>
<sequence>MNSKNVSRQARSAIHSGVLIPTPMCGSESWALAIASVDENIANEIEQVLANDYDKDEILRNVFRKARQKAKDELSQHLTEFQRKRQVGLGTLYGPEDSVLLRCDADKAQELVVVERLVCGSVRAVAGGAARGCSNGAPGPDAHAALLAALVAAAHCLQARIWRVRRPHTIAAAAGGGRASFLLRDKHYKQRLKQLAKQPMVVRGHHLSLQAMTAASDCHHCDNAIWGLAPQAYVCTDCKLRVHRSCARIVEEPCCIDGSDQPKRISRFMERIQHNANANNTGQDTNEKKSRKSSATSHFLNSEVGPRPHRSLGMPLMHDQFSVERSFRKNEDEQPWEQAVTTNNVQGESQRTRRVLGSYTFVFGSNQCRVLPRSRQFLGTDQRAAPVIASARPHDRYRSVNS</sequence>
<keyword evidence="1" id="KW-0479">Metal-binding</keyword>
<dbReference type="Gene3D" id="3.30.60.20">
    <property type="match status" value="1"/>
</dbReference>
<feature type="compositionally biased region" description="Polar residues" evidence="3">
    <location>
        <begin position="274"/>
        <end position="284"/>
    </location>
</feature>
<dbReference type="GO" id="GO:0005737">
    <property type="term" value="C:cytoplasm"/>
    <property type="evidence" value="ECO:0007669"/>
    <property type="project" value="InterPro"/>
</dbReference>
<keyword evidence="2" id="KW-0862">Zinc</keyword>
<dbReference type="GO" id="GO:0001664">
    <property type="term" value="F:G protein-coupled receptor binding"/>
    <property type="evidence" value="ECO:0007669"/>
    <property type="project" value="TreeGrafter"/>
</dbReference>
<feature type="region of interest" description="Disordered" evidence="3">
    <location>
        <begin position="274"/>
        <end position="314"/>
    </location>
</feature>
<keyword evidence="5" id="KW-0808">Transferase</keyword>
<dbReference type="PROSITE" id="PS50081">
    <property type="entry name" value="ZF_DAG_PE_2"/>
    <property type="match status" value="1"/>
</dbReference>
<name>A0A4C1UUC1_EUMVA</name>
<protein>
    <submittedName>
        <fullName evidence="5">Atypical protein kinase C</fullName>
    </submittedName>
</protein>
<dbReference type="PANTHER" id="PTHR45872">
    <property type="entry name" value="RHO GUANINE NUCLEOTIDE EXCHANGE FACTOR 2, ISOFORM D"/>
    <property type="match status" value="1"/>
</dbReference>
<dbReference type="GO" id="GO:0016301">
    <property type="term" value="F:kinase activity"/>
    <property type="evidence" value="ECO:0007669"/>
    <property type="project" value="UniProtKB-KW"/>
</dbReference>
<dbReference type="InterPro" id="IPR002219">
    <property type="entry name" value="PKC_DAG/PE"/>
</dbReference>